<sequence>MSAQALINCSFCVLSFANLADSCCRSMSSWRISICSRKGAIPRSSSPFSVNRFALSTKGRTCSGTFASIYFTIDCRSL</sequence>
<accession>A0A2M4DF78</accession>
<name>A0A2M4DF78_ANODA</name>
<evidence type="ECO:0000313" key="2">
    <source>
        <dbReference type="EMBL" id="MBW76185.1"/>
    </source>
</evidence>
<keyword evidence="1" id="KW-0732">Signal</keyword>
<reference evidence="2" key="1">
    <citation type="submission" date="2018-01" db="EMBL/GenBank/DDBJ databases">
        <title>An insight into the sialome of Amazonian anophelines.</title>
        <authorList>
            <person name="Ribeiro J.M."/>
            <person name="Scarpassa V."/>
            <person name="Calvo E."/>
        </authorList>
    </citation>
    <scope>NUCLEOTIDE SEQUENCE</scope>
</reference>
<organism evidence="2">
    <name type="scientific">Anopheles darlingi</name>
    <name type="common">Mosquito</name>
    <dbReference type="NCBI Taxonomy" id="43151"/>
    <lineage>
        <taxon>Eukaryota</taxon>
        <taxon>Metazoa</taxon>
        <taxon>Ecdysozoa</taxon>
        <taxon>Arthropoda</taxon>
        <taxon>Hexapoda</taxon>
        <taxon>Insecta</taxon>
        <taxon>Pterygota</taxon>
        <taxon>Neoptera</taxon>
        <taxon>Endopterygota</taxon>
        <taxon>Diptera</taxon>
        <taxon>Nematocera</taxon>
        <taxon>Culicoidea</taxon>
        <taxon>Culicidae</taxon>
        <taxon>Anophelinae</taxon>
        <taxon>Anopheles</taxon>
    </lineage>
</organism>
<feature type="chain" id="PRO_5014850418" evidence="1">
    <location>
        <begin position="23"/>
        <end position="78"/>
    </location>
</feature>
<dbReference type="AlphaFoldDB" id="A0A2M4DF78"/>
<dbReference type="EMBL" id="GGFL01012007">
    <property type="protein sequence ID" value="MBW76185.1"/>
    <property type="molecule type" value="Transcribed_RNA"/>
</dbReference>
<feature type="signal peptide" evidence="1">
    <location>
        <begin position="1"/>
        <end position="22"/>
    </location>
</feature>
<protein>
    <submittedName>
        <fullName evidence="2">Putative secreted protein</fullName>
    </submittedName>
</protein>
<proteinExistence type="predicted"/>
<evidence type="ECO:0000256" key="1">
    <source>
        <dbReference type="SAM" id="SignalP"/>
    </source>
</evidence>